<dbReference type="EMBL" id="JAAIUW010000010">
    <property type="protein sequence ID" value="KAF7812184.1"/>
    <property type="molecule type" value="Genomic_DNA"/>
</dbReference>
<proteinExistence type="predicted"/>
<organism evidence="1 2">
    <name type="scientific">Senna tora</name>
    <dbReference type="NCBI Taxonomy" id="362788"/>
    <lineage>
        <taxon>Eukaryota</taxon>
        <taxon>Viridiplantae</taxon>
        <taxon>Streptophyta</taxon>
        <taxon>Embryophyta</taxon>
        <taxon>Tracheophyta</taxon>
        <taxon>Spermatophyta</taxon>
        <taxon>Magnoliopsida</taxon>
        <taxon>eudicotyledons</taxon>
        <taxon>Gunneridae</taxon>
        <taxon>Pentapetalae</taxon>
        <taxon>rosids</taxon>
        <taxon>fabids</taxon>
        <taxon>Fabales</taxon>
        <taxon>Fabaceae</taxon>
        <taxon>Caesalpinioideae</taxon>
        <taxon>Cassia clade</taxon>
        <taxon>Senna</taxon>
    </lineage>
</organism>
<accession>A0A834SXX9</accession>
<reference evidence="1" key="1">
    <citation type="submission" date="2020-09" db="EMBL/GenBank/DDBJ databases">
        <title>Genome-Enabled Discovery of Anthraquinone Biosynthesis in Senna tora.</title>
        <authorList>
            <person name="Kang S.-H."/>
            <person name="Pandey R.P."/>
            <person name="Lee C.-M."/>
            <person name="Sim J.-S."/>
            <person name="Jeong J.-T."/>
            <person name="Choi B.-S."/>
            <person name="Jung M."/>
            <person name="Ginzburg D."/>
            <person name="Zhao K."/>
            <person name="Won S.Y."/>
            <person name="Oh T.-J."/>
            <person name="Yu Y."/>
            <person name="Kim N.-H."/>
            <person name="Lee O.R."/>
            <person name="Lee T.-H."/>
            <person name="Bashyal P."/>
            <person name="Kim T.-S."/>
            <person name="Lee W.-H."/>
            <person name="Kawkins C."/>
            <person name="Kim C.-K."/>
            <person name="Kim J.S."/>
            <person name="Ahn B.O."/>
            <person name="Rhee S.Y."/>
            <person name="Sohng J.K."/>
        </authorList>
    </citation>
    <scope>NUCLEOTIDE SEQUENCE</scope>
    <source>
        <tissue evidence="1">Leaf</tissue>
    </source>
</reference>
<keyword evidence="2" id="KW-1185">Reference proteome</keyword>
<dbReference type="AlphaFoldDB" id="A0A834SXX9"/>
<protein>
    <submittedName>
        <fullName evidence="1">Uncharacterized protein</fullName>
    </submittedName>
</protein>
<comment type="caution">
    <text evidence="1">The sequence shown here is derived from an EMBL/GenBank/DDBJ whole genome shotgun (WGS) entry which is preliminary data.</text>
</comment>
<evidence type="ECO:0000313" key="2">
    <source>
        <dbReference type="Proteomes" id="UP000634136"/>
    </source>
</evidence>
<evidence type="ECO:0000313" key="1">
    <source>
        <dbReference type="EMBL" id="KAF7812184.1"/>
    </source>
</evidence>
<dbReference type="Proteomes" id="UP000634136">
    <property type="component" value="Unassembled WGS sequence"/>
</dbReference>
<name>A0A834SXX9_9FABA</name>
<gene>
    <name evidence="1" type="ORF">G2W53_033160</name>
</gene>
<sequence length="23" mass="2555">MAVVADRQRLLVVVIGDLKERSS</sequence>